<feature type="domain" description="Cupin type-2" evidence="1">
    <location>
        <begin position="41"/>
        <end position="109"/>
    </location>
</feature>
<keyword evidence="3" id="KW-1185">Reference proteome</keyword>
<sequence length="129" mass="14257">MRVIRMEECGEPFRAPLGEEIYEMIGRPQHLGGTVSHSLVHVVIPPGKCSPSHIHRVSEETYYILSGEAQMTIDGNSWRATPGMAIAIMPGEVHQIVNDTDGQLDFLTISAPAWVPEDTYEVQMPALES</sequence>
<reference evidence="2 3" key="1">
    <citation type="journal article" date="2019" name="Int. J. Syst. Evol. Microbiol.">
        <title>The Global Catalogue of Microorganisms (GCM) 10K type strain sequencing project: providing services to taxonomists for standard genome sequencing and annotation.</title>
        <authorList>
            <consortium name="The Broad Institute Genomics Platform"/>
            <consortium name="The Broad Institute Genome Sequencing Center for Infectious Disease"/>
            <person name="Wu L."/>
            <person name="Ma J."/>
        </authorList>
    </citation>
    <scope>NUCLEOTIDE SEQUENCE [LARGE SCALE GENOMIC DNA]</scope>
    <source>
        <strain evidence="2 3">JCM 15592</strain>
    </source>
</reference>
<comment type="caution">
    <text evidence="2">The sequence shown here is derived from an EMBL/GenBank/DDBJ whole genome shotgun (WGS) entry which is preliminary data.</text>
</comment>
<dbReference type="Pfam" id="PF07883">
    <property type="entry name" value="Cupin_2"/>
    <property type="match status" value="1"/>
</dbReference>
<proteinExistence type="predicted"/>
<dbReference type="InterPro" id="IPR011051">
    <property type="entry name" value="RmlC_Cupin_sf"/>
</dbReference>
<evidence type="ECO:0000259" key="1">
    <source>
        <dbReference type="Pfam" id="PF07883"/>
    </source>
</evidence>
<dbReference type="SUPFAM" id="SSF51182">
    <property type="entry name" value="RmlC-like cupins"/>
    <property type="match status" value="1"/>
</dbReference>
<dbReference type="Proteomes" id="UP001499938">
    <property type="component" value="Unassembled WGS sequence"/>
</dbReference>
<organism evidence="2 3">
    <name type="scientific">Nostocoides veronense</name>
    <dbReference type="NCBI Taxonomy" id="330836"/>
    <lineage>
        <taxon>Bacteria</taxon>
        <taxon>Bacillati</taxon>
        <taxon>Actinomycetota</taxon>
        <taxon>Actinomycetes</taxon>
        <taxon>Micrococcales</taxon>
        <taxon>Intrasporangiaceae</taxon>
        <taxon>Nostocoides</taxon>
    </lineage>
</organism>
<dbReference type="PANTHER" id="PTHR36114:SF1">
    <property type="entry name" value="16.7 KDA PROTEIN IN WHIE LOCUS"/>
    <property type="match status" value="1"/>
</dbReference>
<dbReference type="InterPro" id="IPR013096">
    <property type="entry name" value="Cupin_2"/>
</dbReference>
<evidence type="ECO:0000313" key="2">
    <source>
        <dbReference type="EMBL" id="GAA1785283.1"/>
    </source>
</evidence>
<gene>
    <name evidence="2" type="ORF">GCM10009811_08040</name>
</gene>
<dbReference type="Gene3D" id="2.60.120.10">
    <property type="entry name" value="Jelly Rolls"/>
    <property type="match status" value="1"/>
</dbReference>
<accession>A0ABN2LF07</accession>
<dbReference type="EMBL" id="BAAAPO010000015">
    <property type="protein sequence ID" value="GAA1785283.1"/>
    <property type="molecule type" value="Genomic_DNA"/>
</dbReference>
<dbReference type="InterPro" id="IPR052044">
    <property type="entry name" value="PKS_Associated_Protein"/>
</dbReference>
<evidence type="ECO:0000313" key="3">
    <source>
        <dbReference type="Proteomes" id="UP001499938"/>
    </source>
</evidence>
<dbReference type="InterPro" id="IPR014710">
    <property type="entry name" value="RmlC-like_jellyroll"/>
</dbReference>
<name>A0ABN2LF07_9MICO</name>
<dbReference type="PANTHER" id="PTHR36114">
    <property type="entry name" value="16.7 KDA PROTEIN IN WHIE LOCUS"/>
    <property type="match status" value="1"/>
</dbReference>
<protein>
    <recommendedName>
        <fullName evidence="1">Cupin type-2 domain-containing protein</fullName>
    </recommendedName>
</protein>